<dbReference type="GO" id="GO:0019068">
    <property type="term" value="P:virion assembly"/>
    <property type="evidence" value="ECO:0007669"/>
    <property type="project" value="InterPro"/>
</dbReference>
<dbReference type="Proteomes" id="UP000254181">
    <property type="component" value="Unassembled WGS sequence"/>
</dbReference>
<reference evidence="2 3" key="1">
    <citation type="submission" date="2018-06" db="EMBL/GenBank/DDBJ databases">
        <authorList>
            <consortium name="Pathogen Informatics"/>
            <person name="Doyle S."/>
        </authorList>
    </citation>
    <scope>NUCLEOTIDE SEQUENCE [LARGE SCALE GENOMIC DNA]</scope>
    <source>
        <strain evidence="2 3">NCTC9075</strain>
    </source>
</reference>
<protein>
    <submittedName>
        <fullName evidence="2">Lambda family phage portal protein</fullName>
    </submittedName>
</protein>
<dbReference type="InterPro" id="IPR006429">
    <property type="entry name" value="Phage_lambda_portal"/>
</dbReference>
<evidence type="ECO:0000313" key="3">
    <source>
        <dbReference type="Proteomes" id="UP000254181"/>
    </source>
</evidence>
<dbReference type="GO" id="GO:0005198">
    <property type="term" value="F:structural molecule activity"/>
    <property type="evidence" value="ECO:0007669"/>
    <property type="project" value="InterPro"/>
</dbReference>
<evidence type="ECO:0000313" key="2">
    <source>
        <dbReference type="EMBL" id="STL19010.1"/>
    </source>
</evidence>
<sequence>MLNWLLRLCQGCLLSLLKQDAPDGPVGESGIPQYEQIDNHDDNTQEMGNGSIVSLGEGESIDTANPGRPNTAFDGFVVAICRQIGAALELPYELLVKHFTASYSASRAALLEAWKMFRMRRDWMVQSFCQTDL</sequence>
<dbReference type="Pfam" id="PF05136">
    <property type="entry name" value="Phage_portal_2"/>
    <property type="match status" value="1"/>
</dbReference>
<name>A0A377AIZ4_ECOLX</name>
<dbReference type="AlphaFoldDB" id="A0A377AIZ4"/>
<gene>
    <name evidence="2" type="ORF">NCTC9075_00086</name>
</gene>
<dbReference type="EMBL" id="UGEM01000002">
    <property type="protein sequence ID" value="STL19010.1"/>
    <property type="molecule type" value="Genomic_DNA"/>
</dbReference>
<accession>A0A377AIZ4</accession>
<organism evidence="2 3">
    <name type="scientific">Escherichia coli</name>
    <dbReference type="NCBI Taxonomy" id="562"/>
    <lineage>
        <taxon>Bacteria</taxon>
        <taxon>Pseudomonadati</taxon>
        <taxon>Pseudomonadota</taxon>
        <taxon>Gammaproteobacteria</taxon>
        <taxon>Enterobacterales</taxon>
        <taxon>Enterobacteriaceae</taxon>
        <taxon>Escherichia</taxon>
    </lineage>
</organism>
<feature type="region of interest" description="Disordered" evidence="1">
    <location>
        <begin position="39"/>
        <end position="66"/>
    </location>
</feature>
<evidence type="ECO:0000256" key="1">
    <source>
        <dbReference type="SAM" id="MobiDB-lite"/>
    </source>
</evidence>
<proteinExistence type="predicted"/>